<keyword evidence="9" id="KW-1185">Reference proteome</keyword>
<reference evidence="8 9" key="1">
    <citation type="journal article" date="2024" name="bioRxiv">
        <title>A reference genome for Trichogramma kaykai: A tiny desert-dwelling parasitoid wasp with competing sex-ratio distorters.</title>
        <authorList>
            <person name="Culotta J."/>
            <person name="Lindsey A.R."/>
        </authorList>
    </citation>
    <scope>NUCLEOTIDE SEQUENCE [LARGE SCALE GENOMIC DNA]</scope>
    <source>
        <strain evidence="8 9">KSX58</strain>
    </source>
</reference>
<dbReference type="EMBL" id="JBJJXI010000112">
    <property type="protein sequence ID" value="KAL3391130.1"/>
    <property type="molecule type" value="Genomic_DNA"/>
</dbReference>
<keyword evidence="3" id="KW-0378">Hydrolase</keyword>
<evidence type="ECO:0000313" key="8">
    <source>
        <dbReference type="EMBL" id="KAL3391130.1"/>
    </source>
</evidence>
<dbReference type="Pfam" id="PF21646">
    <property type="entry name" value="ACTMAP-like_C"/>
    <property type="match status" value="1"/>
</dbReference>
<evidence type="ECO:0000256" key="6">
    <source>
        <dbReference type="ARBA" id="ARBA00034908"/>
    </source>
</evidence>
<protein>
    <recommendedName>
        <fullName evidence="5">Actin maturation protease</fullName>
    </recommendedName>
    <alternativeName>
        <fullName evidence="6">Actin aminopeptidase ACTMAP</fullName>
    </alternativeName>
</protein>
<organism evidence="8 9">
    <name type="scientific">Trichogramma kaykai</name>
    <dbReference type="NCBI Taxonomy" id="54128"/>
    <lineage>
        <taxon>Eukaryota</taxon>
        <taxon>Metazoa</taxon>
        <taxon>Ecdysozoa</taxon>
        <taxon>Arthropoda</taxon>
        <taxon>Hexapoda</taxon>
        <taxon>Insecta</taxon>
        <taxon>Pterygota</taxon>
        <taxon>Neoptera</taxon>
        <taxon>Endopterygota</taxon>
        <taxon>Hymenoptera</taxon>
        <taxon>Apocrita</taxon>
        <taxon>Proctotrupomorpha</taxon>
        <taxon>Chalcidoidea</taxon>
        <taxon>Trichogrammatidae</taxon>
        <taxon>Trichogramma</taxon>
    </lineage>
</organism>
<accession>A0ABD2WDR5</accession>
<comment type="caution">
    <text evidence="8">The sequence shown here is derived from an EMBL/GenBank/DDBJ whole genome shotgun (WGS) entry which is preliminary data.</text>
</comment>
<dbReference type="Proteomes" id="UP001627154">
    <property type="component" value="Unassembled WGS sequence"/>
</dbReference>
<comment type="catalytic activity">
    <reaction evidence="7">
        <text>N-terminal N(alpha)-acetyl-L-cysteinyl-L-aspartyl-[protein] + H2O = N-terminal L-aspartyl-[protein] + N-acetyl-L-cysteine</text>
        <dbReference type="Rhea" id="RHEA:74579"/>
        <dbReference type="Rhea" id="RHEA-COMP:12669"/>
        <dbReference type="Rhea" id="RHEA-COMP:18395"/>
        <dbReference type="ChEBI" id="CHEBI:15377"/>
        <dbReference type="ChEBI" id="CHEBI:64720"/>
        <dbReference type="ChEBI" id="CHEBI:78236"/>
        <dbReference type="ChEBI" id="CHEBI:193599"/>
    </reaction>
    <physiologicalReaction direction="left-to-right" evidence="7">
        <dbReference type="Rhea" id="RHEA:74580"/>
    </physiologicalReaction>
</comment>
<comment type="similarity">
    <text evidence="4">Belongs to the ACTMAP family.</text>
</comment>
<dbReference type="GO" id="GO:0004177">
    <property type="term" value="F:aminopeptidase activity"/>
    <property type="evidence" value="ECO:0007669"/>
    <property type="project" value="UniProtKB-KW"/>
</dbReference>
<dbReference type="GO" id="GO:0006508">
    <property type="term" value="P:proteolysis"/>
    <property type="evidence" value="ECO:0007669"/>
    <property type="project" value="UniProtKB-KW"/>
</dbReference>
<evidence type="ECO:0000256" key="5">
    <source>
        <dbReference type="ARBA" id="ARBA00034848"/>
    </source>
</evidence>
<evidence type="ECO:0000256" key="7">
    <source>
        <dbReference type="ARBA" id="ARBA00049041"/>
    </source>
</evidence>
<evidence type="ECO:0000313" key="9">
    <source>
        <dbReference type="Proteomes" id="UP001627154"/>
    </source>
</evidence>
<dbReference type="AlphaFoldDB" id="A0ABD2WDR5"/>
<name>A0ABD2WDR5_9HYME</name>
<evidence type="ECO:0000256" key="1">
    <source>
        <dbReference type="ARBA" id="ARBA00022438"/>
    </source>
</evidence>
<sequence>MNCCSLFLHLGQKRLPNSHLNKMASDLLLMESPWRFQILNSEIVMTQKDHIFHNEESNEIVRELEKQLELIFTHLHDVETLYVSTDIVPILQKGPTCGLVAIYMGTQKNENRMKPIELLNVAKLKGFTNHGEMYSVDYMYDLILSTQNAVKIRLLDDIKSRSNQILDELKGGSLILIAYDADHNHQPCKKKGHKAHWALLIGMIATKCKNYVLARHGKSRRVACWLWEDLLDSNMNLEEASPVRREGGYVLPEGGVGGSKGLKDRLIVLYSNEPTHRLIHSGEM</sequence>
<evidence type="ECO:0000256" key="4">
    <source>
        <dbReference type="ARBA" id="ARBA00034725"/>
    </source>
</evidence>
<keyword evidence="1" id="KW-0031">Aminopeptidase</keyword>
<gene>
    <name evidence="8" type="ORF">TKK_014181</name>
</gene>
<evidence type="ECO:0000256" key="2">
    <source>
        <dbReference type="ARBA" id="ARBA00022670"/>
    </source>
</evidence>
<proteinExistence type="inferred from homology"/>
<dbReference type="InterPro" id="IPR040043">
    <property type="entry name" value="ACTMAP"/>
</dbReference>
<keyword evidence="2" id="KW-0645">Protease</keyword>
<dbReference type="PANTHER" id="PTHR28631:SF1">
    <property type="entry name" value="ACTIN MATURATION PROTEASE"/>
    <property type="match status" value="1"/>
</dbReference>
<evidence type="ECO:0000256" key="3">
    <source>
        <dbReference type="ARBA" id="ARBA00022801"/>
    </source>
</evidence>
<dbReference type="PANTHER" id="PTHR28631">
    <property type="entry name" value="UPF0692 PROTEIN C19ORF54"/>
    <property type="match status" value="1"/>
</dbReference>